<reference evidence="4" key="1">
    <citation type="submission" date="2018-09" db="EMBL/GenBank/DDBJ databases">
        <authorList>
            <person name="Zhu H."/>
        </authorList>
    </citation>
    <scope>NUCLEOTIDE SEQUENCE [LARGE SCALE GENOMIC DNA]</scope>
    <source>
        <strain evidence="4">K1R23-30</strain>
    </source>
</reference>
<evidence type="ECO:0000313" key="3">
    <source>
        <dbReference type="EMBL" id="RJF96096.1"/>
    </source>
</evidence>
<dbReference type="Proteomes" id="UP000265955">
    <property type="component" value="Unassembled WGS sequence"/>
</dbReference>
<dbReference type="Pfam" id="PF08239">
    <property type="entry name" value="SH3_3"/>
    <property type="match status" value="1"/>
</dbReference>
<keyword evidence="4" id="KW-1185">Reference proteome</keyword>
<sequence length="180" mass="18813">MKYLPLALAAMLASGMAYAESALTSRATDLQSHAQSDASSVASLPENTRVEVIARKGAWTQVKTAAGQSGWVRMLALKQENSAAAPSAAPVSGNPLGALNSLLSSGRTSNTATVTTGVRGLSEEDLQHAQANPAELNKAQRFSTDRNAAQAFADRSKLSPLKVDYLPEPQTAATRNMEGS</sequence>
<evidence type="ECO:0000259" key="2">
    <source>
        <dbReference type="Pfam" id="PF08239"/>
    </source>
</evidence>
<proteinExistence type="predicted"/>
<comment type="caution">
    <text evidence="3">The sequence shown here is derived from an EMBL/GenBank/DDBJ whole genome shotgun (WGS) entry which is preliminary data.</text>
</comment>
<evidence type="ECO:0000256" key="1">
    <source>
        <dbReference type="SAM" id="SignalP"/>
    </source>
</evidence>
<evidence type="ECO:0000313" key="4">
    <source>
        <dbReference type="Proteomes" id="UP000265955"/>
    </source>
</evidence>
<feature type="signal peptide" evidence="1">
    <location>
        <begin position="1"/>
        <end position="19"/>
    </location>
</feature>
<protein>
    <submittedName>
        <fullName evidence="3">SH3 domain-containing protein</fullName>
    </submittedName>
</protein>
<dbReference type="EMBL" id="QYUO01000002">
    <property type="protein sequence ID" value="RJF96096.1"/>
    <property type="molecule type" value="Genomic_DNA"/>
</dbReference>
<dbReference type="InterPro" id="IPR003646">
    <property type="entry name" value="SH3-like_bac-type"/>
</dbReference>
<dbReference type="RefSeq" id="WP_119771242.1">
    <property type="nucleotide sequence ID" value="NZ_QYUO01000002.1"/>
</dbReference>
<gene>
    <name evidence="3" type="ORF">D3871_22425</name>
</gene>
<accession>A0A3A3G3U5</accession>
<name>A0A3A3G3U5_9BURK</name>
<keyword evidence="1" id="KW-0732">Signal</keyword>
<feature type="domain" description="SH3b" evidence="2">
    <location>
        <begin position="32"/>
        <end position="72"/>
    </location>
</feature>
<organism evidence="3 4">
    <name type="scientific">Noviherbaspirillum saxi</name>
    <dbReference type="NCBI Taxonomy" id="2320863"/>
    <lineage>
        <taxon>Bacteria</taxon>
        <taxon>Pseudomonadati</taxon>
        <taxon>Pseudomonadota</taxon>
        <taxon>Betaproteobacteria</taxon>
        <taxon>Burkholderiales</taxon>
        <taxon>Oxalobacteraceae</taxon>
        <taxon>Noviherbaspirillum</taxon>
    </lineage>
</organism>
<dbReference type="OrthoDB" id="8821343at2"/>
<dbReference type="AlphaFoldDB" id="A0A3A3G3U5"/>
<feature type="chain" id="PRO_5017476425" evidence="1">
    <location>
        <begin position="20"/>
        <end position="180"/>
    </location>
</feature>
<dbReference type="Gene3D" id="2.30.30.40">
    <property type="entry name" value="SH3 Domains"/>
    <property type="match status" value="1"/>
</dbReference>